<accession>A0A9N9IGR9</accession>
<sequence>MPPRCSRLFKQKKQPIRQLFTKRRPEVKIIYHQISFGSLTCISENKETQINKNSSRNAIIIDPPSLHDDLPPSPPSHEDSSPHDIIIIDLTDDSPLSPLSHENSPPSHDDSPPLHDNSPPSP</sequence>
<dbReference type="EMBL" id="CAJVPY010012561">
    <property type="protein sequence ID" value="CAG8734977.1"/>
    <property type="molecule type" value="Genomic_DNA"/>
</dbReference>
<keyword evidence="3" id="KW-1185">Reference proteome</keyword>
<organism evidence="2 3">
    <name type="scientific">Dentiscutata erythropus</name>
    <dbReference type="NCBI Taxonomy" id="1348616"/>
    <lineage>
        <taxon>Eukaryota</taxon>
        <taxon>Fungi</taxon>
        <taxon>Fungi incertae sedis</taxon>
        <taxon>Mucoromycota</taxon>
        <taxon>Glomeromycotina</taxon>
        <taxon>Glomeromycetes</taxon>
        <taxon>Diversisporales</taxon>
        <taxon>Gigasporaceae</taxon>
        <taxon>Dentiscutata</taxon>
    </lineage>
</organism>
<comment type="caution">
    <text evidence="2">The sequence shown here is derived from an EMBL/GenBank/DDBJ whole genome shotgun (WGS) entry which is preliminary data.</text>
</comment>
<protein>
    <submittedName>
        <fullName evidence="2">24589_t:CDS:1</fullName>
    </submittedName>
</protein>
<evidence type="ECO:0000313" key="2">
    <source>
        <dbReference type="EMBL" id="CAG8734977.1"/>
    </source>
</evidence>
<name>A0A9N9IGR9_9GLOM</name>
<dbReference type="Proteomes" id="UP000789405">
    <property type="component" value="Unassembled WGS sequence"/>
</dbReference>
<feature type="compositionally biased region" description="Basic and acidic residues" evidence="1">
    <location>
        <begin position="65"/>
        <end position="82"/>
    </location>
</feature>
<feature type="region of interest" description="Disordered" evidence="1">
    <location>
        <begin position="53"/>
        <end position="122"/>
    </location>
</feature>
<evidence type="ECO:0000313" key="3">
    <source>
        <dbReference type="Proteomes" id="UP000789405"/>
    </source>
</evidence>
<dbReference type="AlphaFoldDB" id="A0A9N9IGR9"/>
<gene>
    <name evidence="2" type="ORF">DERYTH_LOCUS15465</name>
</gene>
<evidence type="ECO:0000256" key="1">
    <source>
        <dbReference type="SAM" id="MobiDB-lite"/>
    </source>
</evidence>
<proteinExistence type="predicted"/>
<reference evidence="2" key="1">
    <citation type="submission" date="2021-06" db="EMBL/GenBank/DDBJ databases">
        <authorList>
            <person name="Kallberg Y."/>
            <person name="Tangrot J."/>
            <person name="Rosling A."/>
        </authorList>
    </citation>
    <scope>NUCLEOTIDE SEQUENCE</scope>
    <source>
        <strain evidence="2">MA453B</strain>
    </source>
</reference>